<reference evidence="2" key="1">
    <citation type="submission" date="2025-08" db="UniProtKB">
        <authorList>
            <consortium name="RefSeq"/>
        </authorList>
    </citation>
    <scope>IDENTIFICATION</scope>
    <source>
        <tissue evidence="2">Whole body</tissue>
    </source>
</reference>
<evidence type="ECO:0000313" key="2">
    <source>
        <dbReference type="RefSeq" id="XP_024892013.1"/>
    </source>
</evidence>
<protein>
    <submittedName>
        <fullName evidence="2">Uncharacterized protein LOC112467562</fullName>
    </submittedName>
</protein>
<dbReference type="OrthoDB" id="428850at2759"/>
<dbReference type="RefSeq" id="XP_024892013.1">
    <property type="nucleotide sequence ID" value="XM_025036245.1"/>
</dbReference>
<dbReference type="Proteomes" id="UP000504618">
    <property type="component" value="Unplaced"/>
</dbReference>
<keyword evidence="1" id="KW-1185">Reference proteome</keyword>
<gene>
    <name evidence="2" type="primary">LOC112467562</name>
</gene>
<accession>A0A6J1RCN2</accession>
<evidence type="ECO:0000313" key="1">
    <source>
        <dbReference type="Proteomes" id="UP000504618"/>
    </source>
</evidence>
<dbReference type="AlphaFoldDB" id="A0A6J1RCN2"/>
<organism evidence="1 2">
    <name type="scientific">Temnothorax curvispinosus</name>
    <dbReference type="NCBI Taxonomy" id="300111"/>
    <lineage>
        <taxon>Eukaryota</taxon>
        <taxon>Metazoa</taxon>
        <taxon>Ecdysozoa</taxon>
        <taxon>Arthropoda</taxon>
        <taxon>Hexapoda</taxon>
        <taxon>Insecta</taxon>
        <taxon>Pterygota</taxon>
        <taxon>Neoptera</taxon>
        <taxon>Endopterygota</taxon>
        <taxon>Hymenoptera</taxon>
        <taxon>Apocrita</taxon>
        <taxon>Aculeata</taxon>
        <taxon>Formicoidea</taxon>
        <taxon>Formicidae</taxon>
        <taxon>Myrmicinae</taxon>
        <taxon>Temnothorax</taxon>
    </lineage>
</organism>
<dbReference type="GeneID" id="112467562"/>
<name>A0A6J1RCN2_9HYME</name>
<sequence length="147" mass="16971">MPSNATSVMKSAFCVQIYLYVDYFRCKRVGMSRKQQQSNYCTKFQSSCISLIPRTVSHLYNCQDELQLFSGRVSEITDMNNPYLQSIETPSLITAACNLLNTLIFVGQHEIVRQVYEYSISIYSGRKGLSTRRERSGKKREEQRQKG</sequence>
<proteinExistence type="predicted"/>